<feature type="transmembrane region" description="Helical" evidence="9">
    <location>
        <begin position="84"/>
        <end position="107"/>
    </location>
</feature>
<keyword evidence="3 9" id="KW-0812">Transmembrane</keyword>
<dbReference type="Proteomes" id="UP000838756">
    <property type="component" value="Unassembled WGS sequence"/>
</dbReference>
<keyword evidence="8" id="KW-0807">Transducer</keyword>
<gene>
    <name evidence="11" type="primary">jg24164</name>
    <name evidence="11" type="ORF">PAEG_LOCUS21767</name>
</gene>
<evidence type="ECO:0000259" key="10">
    <source>
        <dbReference type="PROSITE" id="PS50262"/>
    </source>
</evidence>
<sequence>MEEFLRPNETSEQFYARCTNLTAFDCSEDEMLWCIMGPRRLPLTRIVPITVALLLICLTGVAGNVAVCVVIVRHPAMRSDTNYYLFSLALSDLLLLLFGESSAGAAADLPHDDRLRFQCPALQFAKFSVSSTSIISS</sequence>
<dbReference type="EMBL" id="CAKXAJ010025977">
    <property type="protein sequence ID" value="CAH2248578.1"/>
    <property type="molecule type" value="Genomic_DNA"/>
</dbReference>
<organism evidence="11 12">
    <name type="scientific">Pararge aegeria aegeria</name>
    <dbReference type="NCBI Taxonomy" id="348720"/>
    <lineage>
        <taxon>Eukaryota</taxon>
        <taxon>Metazoa</taxon>
        <taxon>Ecdysozoa</taxon>
        <taxon>Arthropoda</taxon>
        <taxon>Hexapoda</taxon>
        <taxon>Insecta</taxon>
        <taxon>Pterygota</taxon>
        <taxon>Neoptera</taxon>
        <taxon>Endopterygota</taxon>
        <taxon>Lepidoptera</taxon>
        <taxon>Glossata</taxon>
        <taxon>Ditrysia</taxon>
        <taxon>Papilionoidea</taxon>
        <taxon>Nymphalidae</taxon>
        <taxon>Satyrinae</taxon>
        <taxon>Satyrini</taxon>
        <taxon>Parargina</taxon>
        <taxon>Pararge</taxon>
    </lineage>
</organism>
<proteinExistence type="inferred from homology"/>
<dbReference type="InterPro" id="IPR000276">
    <property type="entry name" value="GPCR_Rhodpsn"/>
</dbReference>
<evidence type="ECO:0000256" key="5">
    <source>
        <dbReference type="ARBA" id="ARBA00023040"/>
    </source>
</evidence>
<evidence type="ECO:0000256" key="1">
    <source>
        <dbReference type="ARBA" id="ARBA00004141"/>
    </source>
</evidence>
<evidence type="ECO:0000256" key="8">
    <source>
        <dbReference type="ARBA" id="ARBA00023224"/>
    </source>
</evidence>
<evidence type="ECO:0000313" key="12">
    <source>
        <dbReference type="Proteomes" id="UP000838756"/>
    </source>
</evidence>
<keyword evidence="7" id="KW-0675">Receptor</keyword>
<dbReference type="OrthoDB" id="5962705at2759"/>
<dbReference type="GO" id="GO:0008188">
    <property type="term" value="F:neuropeptide receptor activity"/>
    <property type="evidence" value="ECO:0007669"/>
    <property type="project" value="TreeGrafter"/>
</dbReference>
<reference evidence="11" key="1">
    <citation type="submission" date="2022-03" db="EMBL/GenBank/DDBJ databases">
        <authorList>
            <person name="Lindestad O."/>
        </authorList>
    </citation>
    <scope>NUCLEOTIDE SEQUENCE</scope>
</reference>
<dbReference type="SUPFAM" id="SSF81321">
    <property type="entry name" value="Family A G protein-coupled receptor-like"/>
    <property type="match status" value="1"/>
</dbReference>
<evidence type="ECO:0000313" key="11">
    <source>
        <dbReference type="EMBL" id="CAH2248578.1"/>
    </source>
</evidence>
<keyword evidence="12" id="KW-1185">Reference proteome</keyword>
<evidence type="ECO:0000256" key="4">
    <source>
        <dbReference type="ARBA" id="ARBA00022989"/>
    </source>
</evidence>
<evidence type="ECO:0000256" key="7">
    <source>
        <dbReference type="ARBA" id="ARBA00023170"/>
    </source>
</evidence>
<dbReference type="Pfam" id="PF00001">
    <property type="entry name" value="7tm_1"/>
    <property type="match status" value="1"/>
</dbReference>
<feature type="domain" description="G-protein coupled receptors family 1 profile" evidence="10">
    <location>
        <begin position="63"/>
        <end position="98"/>
    </location>
</feature>
<dbReference type="PRINTS" id="PR00237">
    <property type="entry name" value="GPCRRHODOPSN"/>
</dbReference>
<dbReference type="GO" id="GO:0005886">
    <property type="term" value="C:plasma membrane"/>
    <property type="evidence" value="ECO:0007669"/>
    <property type="project" value="TreeGrafter"/>
</dbReference>
<keyword evidence="4 9" id="KW-1133">Transmembrane helix</keyword>
<dbReference type="InterPro" id="IPR017452">
    <property type="entry name" value="GPCR_Rhodpsn_7TM"/>
</dbReference>
<accession>A0A8S4S4P4</accession>
<protein>
    <submittedName>
        <fullName evidence="11">Jg24164 protein</fullName>
    </submittedName>
</protein>
<dbReference type="Gene3D" id="1.20.1070.10">
    <property type="entry name" value="Rhodopsin 7-helix transmembrane proteins"/>
    <property type="match status" value="1"/>
</dbReference>
<evidence type="ECO:0000256" key="6">
    <source>
        <dbReference type="ARBA" id="ARBA00023136"/>
    </source>
</evidence>
<dbReference type="PROSITE" id="PS50262">
    <property type="entry name" value="G_PROTEIN_RECEP_F1_2"/>
    <property type="match status" value="1"/>
</dbReference>
<name>A0A8S4S4P4_9NEOP</name>
<comment type="caution">
    <text evidence="11">The sequence shown here is derived from an EMBL/GenBank/DDBJ whole genome shotgun (WGS) entry which is preliminary data.</text>
</comment>
<comment type="subcellular location">
    <subcellularLocation>
        <location evidence="1">Membrane</location>
        <topology evidence="1">Multi-pass membrane protein</topology>
    </subcellularLocation>
</comment>
<dbReference type="PANTHER" id="PTHR24243:SF107">
    <property type="entry name" value="NEUROPEPTIDES CAPA RECEPTOR"/>
    <property type="match status" value="1"/>
</dbReference>
<keyword evidence="5" id="KW-0297">G-protein coupled receptor</keyword>
<evidence type="ECO:0000256" key="2">
    <source>
        <dbReference type="ARBA" id="ARBA00010663"/>
    </source>
</evidence>
<comment type="similarity">
    <text evidence="2">Belongs to the G-protein coupled receptor 1 family.</text>
</comment>
<feature type="transmembrane region" description="Helical" evidence="9">
    <location>
        <begin position="46"/>
        <end position="72"/>
    </location>
</feature>
<dbReference type="AlphaFoldDB" id="A0A8S4S4P4"/>
<dbReference type="PANTHER" id="PTHR24243">
    <property type="entry name" value="G-PROTEIN COUPLED RECEPTOR"/>
    <property type="match status" value="1"/>
</dbReference>
<evidence type="ECO:0000256" key="3">
    <source>
        <dbReference type="ARBA" id="ARBA00022692"/>
    </source>
</evidence>
<evidence type="ECO:0000256" key="9">
    <source>
        <dbReference type="SAM" id="Phobius"/>
    </source>
</evidence>
<keyword evidence="6 9" id="KW-0472">Membrane</keyword>